<reference evidence="1 2" key="1">
    <citation type="submission" date="2016-04" db="EMBL/GenBank/DDBJ databases">
        <title>ATOL: Assembling a taxonomically balanced genome-scale reconstruction of the evolutionary history of the Enterobacteriaceae.</title>
        <authorList>
            <person name="Plunkett G.III."/>
            <person name="Neeno-Eckwall E.C."/>
            <person name="Glasner J.D."/>
            <person name="Perna N.T."/>
        </authorList>
    </citation>
    <scope>NUCLEOTIDE SEQUENCE [LARGE SCALE GENOMIC DNA]</scope>
    <source>
        <strain evidence="1 2">ATCC 19692</strain>
    </source>
</reference>
<dbReference type="STRING" id="1354337.M983_3167"/>
<evidence type="ECO:0000313" key="1">
    <source>
        <dbReference type="EMBL" id="OAT21446.1"/>
    </source>
</evidence>
<organism evidence="1 2">
    <name type="scientific">Proteus myxofaciens ATCC 19692</name>
    <dbReference type="NCBI Taxonomy" id="1354337"/>
    <lineage>
        <taxon>Bacteria</taxon>
        <taxon>Pseudomonadati</taxon>
        <taxon>Pseudomonadota</taxon>
        <taxon>Gammaproteobacteria</taxon>
        <taxon>Enterobacterales</taxon>
        <taxon>Morganellaceae</taxon>
        <taxon>Proteus</taxon>
    </lineage>
</organism>
<protein>
    <submittedName>
        <fullName evidence="1">Putative sulfate permease</fullName>
    </submittedName>
</protein>
<name>A0A198FAZ4_9GAMM</name>
<evidence type="ECO:0000313" key="2">
    <source>
        <dbReference type="Proteomes" id="UP000094023"/>
    </source>
</evidence>
<dbReference type="Proteomes" id="UP000094023">
    <property type="component" value="Unassembled WGS sequence"/>
</dbReference>
<gene>
    <name evidence="1" type="ORF">M983_3167</name>
</gene>
<dbReference type="EMBL" id="LXEN01000156">
    <property type="protein sequence ID" value="OAT21446.1"/>
    <property type="molecule type" value="Genomic_DNA"/>
</dbReference>
<accession>A0A198FAZ4</accession>
<comment type="caution">
    <text evidence="1">The sequence shown here is derived from an EMBL/GenBank/DDBJ whole genome shotgun (WGS) entry which is preliminary data.</text>
</comment>
<dbReference type="AlphaFoldDB" id="A0A198FAZ4"/>
<dbReference type="PATRIC" id="fig|1354337.4.peg.3267"/>
<sequence>MVDNAPKRPSWLAVDAAVSFTYDDVSVFAVIDELIRELRIKGVKLVLAGRRTELNRWILKNKMSLNDGDLIIAPDLYFVIRLYQSRQQIQEKYKETQQV</sequence>
<proteinExistence type="predicted"/>
<keyword evidence="2" id="KW-1185">Reference proteome</keyword>